<dbReference type="GO" id="GO:0005737">
    <property type="term" value="C:cytoplasm"/>
    <property type="evidence" value="ECO:0007669"/>
    <property type="project" value="UniProtKB-SubCell"/>
</dbReference>
<keyword evidence="4 9" id="KW-0808">Transferase</keyword>
<comment type="similarity">
    <text evidence="1 9">Belongs to the thiolase-like superfamily. FabH family.</text>
</comment>
<dbReference type="CDD" id="cd00830">
    <property type="entry name" value="KAS_III"/>
    <property type="match status" value="1"/>
</dbReference>
<dbReference type="GO" id="GO:0004315">
    <property type="term" value="F:3-oxoacyl-[acyl-carrier-protein] synthase activity"/>
    <property type="evidence" value="ECO:0007669"/>
    <property type="project" value="InterPro"/>
</dbReference>
<evidence type="ECO:0000256" key="2">
    <source>
        <dbReference type="ARBA" id="ARBA00022490"/>
    </source>
</evidence>
<sequence>MTGVGAGSRGSHCRIASLGVYRPALQVSNHDLSEMMDTSDEWIVKRTGIRVRRLAGPQEPLSRMGAAAAERALTAAGAAVADIDCVIGATMSFTGQTPAMAVRIAERLGIAGPPAFDLSAACAGFPYALETARGLIRAGSARTVLVVAAERMTDIVDPRDRATAVLFADGAGAALVTRSDEPGVGPVVWGSDGSLSRALEQRVEWASFRDGLTDERPYLRMEGPRLFRWVIDEMPKVAGRAVAAAGLTLDQIDAFVPHQANIRMIESMVRSLGLPERVVVAEDLRDQGNTSAASIPLALERLAADGDVKPGAVALLLGFGAGGTYAAQVAQLP</sequence>
<dbReference type="Pfam" id="PF08545">
    <property type="entry name" value="ACP_syn_III"/>
    <property type="match status" value="1"/>
</dbReference>
<feature type="domain" description="Beta-ketoacyl-[acyl-carrier-protein] synthase III N-terminal" evidence="11">
    <location>
        <begin position="116"/>
        <end position="193"/>
    </location>
</feature>
<keyword evidence="8 9" id="KW-0012">Acyltransferase</keyword>
<evidence type="ECO:0000259" key="11">
    <source>
        <dbReference type="Pfam" id="PF08545"/>
    </source>
</evidence>
<evidence type="ECO:0000256" key="8">
    <source>
        <dbReference type="ARBA" id="ARBA00023315"/>
    </source>
</evidence>
<comment type="subunit">
    <text evidence="9">Homodimer.</text>
</comment>
<feature type="active site" evidence="9">
    <location>
        <position position="289"/>
    </location>
</feature>
<gene>
    <name evidence="12" type="primary">fabH_3</name>
    <name evidence="9" type="synonym">fabH</name>
    <name evidence="12" type="ORF">ACRB68_59620</name>
</gene>
<feature type="active site" evidence="9">
    <location>
        <position position="122"/>
    </location>
</feature>
<dbReference type="Gene3D" id="3.40.47.10">
    <property type="match status" value="2"/>
</dbReference>
<comment type="domain">
    <text evidence="9">The last Arg residue of the ACP-binding site is essential for the weak association between ACP/AcpP and FabH.</text>
</comment>
<comment type="caution">
    <text evidence="12">The sequence shown here is derived from an EMBL/GenBank/DDBJ whole genome shotgun (WGS) entry which is preliminary data.</text>
</comment>
<dbReference type="GO" id="GO:0033818">
    <property type="term" value="F:beta-ketoacyl-acyl-carrier-protein synthase III activity"/>
    <property type="evidence" value="ECO:0007669"/>
    <property type="project" value="UniProtKB-UniRule"/>
</dbReference>
<proteinExistence type="inferred from homology"/>
<dbReference type="NCBIfam" id="TIGR00747">
    <property type="entry name" value="fabH"/>
    <property type="match status" value="1"/>
</dbReference>
<dbReference type="SUPFAM" id="SSF53901">
    <property type="entry name" value="Thiolase-like"/>
    <property type="match status" value="1"/>
</dbReference>
<dbReference type="InterPro" id="IPR016039">
    <property type="entry name" value="Thiolase-like"/>
</dbReference>
<evidence type="ECO:0000256" key="3">
    <source>
        <dbReference type="ARBA" id="ARBA00022516"/>
    </source>
</evidence>
<dbReference type="GO" id="GO:0044550">
    <property type="term" value="P:secondary metabolite biosynthetic process"/>
    <property type="evidence" value="ECO:0007669"/>
    <property type="project" value="TreeGrafter"/>
</dbReference>
<evidence type="ECO:0000313" key="12">
    <source>
        <dbReference type="EMBL" id="MQY07860.1"/>
    </source>
</evidence>
<comment type="subcellular location">
    <subcellularLocation>
        <location evidence="9">Cytoplasm</location>
    </subcellularLocation>
</comment>
<dbReference type="EC" id="2.3.1.180" evidence="9"/>
<dbReference type="NCBIfam" id="NF006829">
    <property type="entry name" value="PRK09352.1"/>
    <property type="match status" value="1"/>
</dbReference>
<dbReference type="GO" id="GO:0006633">
    <property type="term" value="P:fatty acid biosynthetic process"/>
    <property type="evidence" value="ECO:0007669"/>
    <property type="project" value="UniProtKB-UniRule"/>
</dbReference>
<keyword evidence="6 9" id="KW-0443">Lipid metabolism</keyword>
<evidence type="ECO:0000256" key="7">
    <source>
        <dbReference type="ARBA" id="ARBA00023160"/>
    </source>
</evidence>
<comment type="function">
    <text evidence="9">Catalyzes the condensation reaction of fatty acid synthesis by the addition to an acyl acceptor of two carbons from malonyl-ACP. Catalyzes the first condensation reaction which initiates fatty acid synthesis and may therefore play a role in governing the total rate of fatty acid production. Possesses both acetoacetyl-ACP synthase and acetyl transacylase activities. Its substrate specificity determines the biosynthesis of branched-chain and/or straight-chain of fatty acids.</text>
</comment>
<dbReference type="HAMAP" id="MF_01815">
    <property type="entry name" value="FabH"/>
    <property type="match status" value="1"/>
</dbReference>
<name>A0A7K0C348_9ACTN</name>
<keyword evidence="2 9" id="KW-0963">Cytoplasm</keyword>
<dbReference type="PANTHER" id="PTHR34069">
    <property type="entry name" value="3-OXOACYL-[ACYL-CARRIER-PROTEIN] SYNTHASE 3"/>
    <property type="match status" value="1"/>
</dbReference>
<evidence type="ECO:0000256" key="6">
    <source>
        <dbReference type="ARBA" id="ARBA00023098"/>
    </source>
</evidence>
<keyword evidence="3 9" id="KW-0444">Lipid biosynthesis</keyword>
<evidence type="ECO:0000256" key="4">
    <source>
        <dbReference type="ARBA" id="ARBA00022679"/>
    </source>
</evidence>
<feature type="active site" evidence="9">
    <location>
        <position position="258"/>
    </location>
</feature>
<dbReference type="Proteomes" id="UP000487268">
    <property type="component" value="Unassembled WGS sequence"/>
</dbReference>
<accession>A0A7K0C348</accession>
<dbReference type="Pfam" id="PF08541">
    <property type="entry name" value="ACP_syn_III_C"/>
    <property type="match status" value="1"/>
</dbReference>
<keyword evidence="7 9" id="KW-0275">Fatty acid biosynthesis</keyword>
<evidence type="ECO:0000259" key="10">
    <source>
        <dbReference type="Pfam" id="PF08541"/>
    </source>
</evidence>
<reference evidence="12 13" key="1">
    <citation type="submission" date="2019-10" db="EMBL/GenBank/DDBJ databases">
        <title>Actinomadura rubteroloni sp. nov. and Actinomadura macrotermitis sp. nov., isolated from the gut of fungus growing-termite Macrotermes natalensis.</title>
        <authorList>
            <person name="Benndorf R."/>
            <person name="Martin K."/>
            <person name="Kuefner M."/>
            <person name="De Beer W."/>
            <person name="Kaster A.-K."/>
            <person name="Vollmers J."/>
            <person name="Poulsen M."/>
            <person name="Beemelmanns C."/>
        </authorList>
    </citation>
    <scope>NUCLEOTIDE SEQUENCE [LARGE SCALE GENOMIC DNA]</scope>
    <source>
        <strain evidence="12 13">RB68</strain>
    </source>
</reference>
<dbReference type="AlphaFoldDB" id="A0A7K0C348"/>
<dbReference type="UniPathway" id="UPA00094"/>
<dbReference type="InterPro" id="IPR004655">
    <property type="entry name" value="FabH"/>
</dbReference>
<keyword evidence="5 9" id="KW-0276">Fatty acid metabolism</keyword>
<evidence type="ECO:0000313" key="13">
    <source>
        <dbReference type="Proteomes" id="UP000487268"/>
    </source>
</evidence>
<dbReference type="PANTHER" id="PTHR34069:SF2">
    <property type="entry name" value="BETA-KETOACYL-[ACYL-CARRIER-PROTEIN] SYNTHASE III"/>
    <property type="match status" value="1"/>
</dbReference>
<dbReference type="InterPro" id="IPR013751">
    <property type="entry name" value="ACP_syn_III_N"/>
</dbReference>
<feature type="region of interest" description="ACP-binding" evidence="9">
    <location>
        <begin position="259"/>
        <end position="263"/>
    </location>
</feature>
<organism evidence="12 13">
    <name type="scientific">Actinomadura macrotermitis</name>
    <dbReference type="NCBI Taxonomy" id="2585200"/>
    <lineage>
        <taxon>Bacteria</taxon>
        <taxon>Bacillati</taxon>
        <taxon>Actinomycetota</taxon>
        <taxon>Actinomycetes</taxon>
        <taxon>Streptosporangiales</taxon>
        <taxon>Thermomonosporaceae</taxon>
        <taxon>Actinomadura</taxon>
    </lineage>
</organism>
<dbReference type="EMBL" id="WEGH01000004">
    <property type="protein sequence ID" value="MQY07860.1"/>
    <property type="molecule type" value="Genomic_DNA"/>
</dbReference>
<comment type="pathway">
    <text evidence="9">Lipid metabolism; fatty acid biosynthesis.</text>
</comment>
<keyword evidence="13" id="KW-1185">Reference proteome</keyword>
<evidence type="ECO:0000256" key="5">
    <source>
        <dbReference type="ARBA" id="ARBA00022832"/>
    </source>
</evidence>
<comment type="catalytic activity">
    <reaction evidence="9">
        <text>malonyl-[ACP] + acetyl-CoA + H(+) = 3-oxobutanoyl-[ACP] + CO2 + CoA</text>
        <dbReference type="Rhea" id="RHEA:12080"/>
        <dbReference type="Rhea" id="RHEA-COMP:9623"/>
        <dbReference type="Rhea" id="RHEA-COMP:9625"/>
        <dbReference type="ChEBI" id="CHEBI:15378"/>
        <dbReference type="ChEBI" id="CHEBI:16526"/>
        <dbReference type="ChEBI" id="CHEBI:57287"/>
        <dbReference type="ChEBI" id="CHEBI:57288"/>
        <dbReference type="ChEBI" id="CHEBI:78449"/>
        <dbReference type="ChEBI" id="CHEBI:78450"/>
        <dbReference type="EC" id="2.3.1.180"/>
    </reaction>
</comment>
<dbReference type="InterPro" id="IPR013747">
    <property type="entry name" value="ACP_syn_III_C"/>
</dbReference>
<evidence type="ECO:0000256" key="1">
    <source>
        <dbReference type="ARBA" id="ARBA00008642"/>
    </source>
</evidence>
<feature type="domain" description="Beta-ketoacyl-[acyl-carrier-protein] synthase III C-terminal" evidence="10">
    <location>
        <begin position="243"/>
        <end position="331"/>
    </location>
</feature>
<protein>
    <recommendedName>
        <fullName evidence="9">Beta-ketoacyl-[acyl-carrier-protein] synthase III</fullName>
        <shortName evidence="9">Beta-ketoacyl-ACP synthase III</shortName>
        <shortName evidence="9">KAS III</shortName>
        <ecNumber evidence="9">2.3.1.180</ecNumber>
    </recommendedName>
    <alternativeName>
        <fullName evidence="9">3-oxoacyl-[acyl-carrier-protein] synthase 3</fullName>
    </alternativeName>
    <alternativeName>
        <fullName evidence="9">3-oxoacyl-[acyl-carrier-protein] synthase III</fullName>
    </alternativeName>
</protein>
<evidence type="ECO:0000256" key="9">
    <source>
        <dbReference type="HAMAP-Rule" id="MF_01815"/>
    </source>
</evidence>
<keyword evidence="9" id="KW-0511">Multifunctional enzyme</keyword>